<organism evidence="1 2">
    <name type="scientific">Smittium culicis</name>
    <dbReference type="NCBI Taxonomy" id="133412"/>
    <lineage>
        <taxon>Eukaryota</taxon>
        <taxon>Fungi</taxon>
        <taxon>Fungi incertae sedis</taxon>
        <taxon>Zoopagomycota</taxon>
        <taxon>Kickxellomycotina</taxon>
        <taxon>Harpellomycetes</taxon>
        <taxon>Harpellales</taxon>
        <taxon>Legeriomycetaceae</taxon>
        <taxon>Smittium</taxon>
    </lineage>
</organism>
<evidence type="ECO:0000313" key="1">
    <source>
        <dbReference type="EMBL" id="OMJ09812.1"/>
    </source>
</evidence>
<keyword evidence="2" id="KW-1185">Reference proteome</keyword>
<comment type="caution">
    <text evidence="1">The sequence shown here is derived from an EMBL/GenBank/DDBJ whole genome shotgun (WGS) entry which is preliminary data.</text>
</comment>
<dbReference type="AlphaFoldDB" id="A0A1R1X5B5"/>
<protein>
    <submittedName>
        <fullName evidence="1">Uncharacterized protein</fullName>
    </submittedName>
</protein>
<reference evidence="2" key="1">
    <citation type="submission" date="2017-01" db="EMBL/GenBank/DDBJ databases">
        <authorList>
            <person name="Wang Y."/>
            <person name="White M."/>
            <person name="Kvist S."/>
            <person name="Moncalvo J.-M."/>
        </authorList>
    </citation>
    <scope>NUCLEOTIDE SEQUENCE [LARGE SCALE GENOMIC DNA]</scope>
    <source>
        <strain evidence="2">ID-206-W2</strain>
    </source>
</reference>
<gene>
    <name evidence="1" type="ORF">AYI69_g10493</name>
</gene>
<name>A0A1R1X5B5_9FUNG</name>
<dbReference type="EMBL" id="LSSM01006902">
    <property type="protein sequence ID" value="OMJ09812.1"/>
    <property type="molecule type" value="Genomic_DNA"/>
</dbReference>
<evidence type="ECO:0000313" key="2">
    <source>
        <dbReference type="Proteomes" id="UP000187429"/>
    </source>
</evidence>
<proteinExistence type="predicted"/>
<sequence>MNSDFATGCSSIVYGRPSQTHTICSWFKIFGIFGQRFSYSTGVGWSGMCPYAFDKFLEDPAPDPDTLLEDQNSCILPQFSGIPSTGG</sequence>
<accession>A0A1R1X5B5</accession>
<dbReference type="Proteomes" id="UP000187429">
    <property type="component" value="Unassembled WGS sequence"/>
</dbReference>